<keyword evidence="2" id="KW-1185">Reference proteome</keyword>
<evidence type="ECO:0000313" key="2">
    <source>
        <dbReference type="Proteomes" id="UP000019678"/>
    </source>
</evidence>
<dbReference type="EMBL" id="ASRX01000006">
    <property type="protein sequence ID" value="EYF07777.1"/>
    <property type="molecule type" value="Genomic_DNA"/>
</dbReference>
<dbReference type="Proteomes" id="UP000019678">
    <property type="component" value="Unassembled WGS sequence"/>
</dbReference>
<gene>
    <name evidence="1" type="ORF">CAP_6799</name>
</gene>
<reference evidence="1 2" key="1">
    <citation type="submission" date="2013-05" db="EMBL/GenBank/DDBJ databases">
        <title>Genome assembly of Chondromyces apiculatus DSM 436.</title>
        <authorList>
            <person name="Sharma G."/>
            <person name="Khatri I."/>
            <person name="Kaur C."/>
            <person name="Mayilraj S."/>
            <person name="Subramanian S."/>
        </authorList>
    </citation>
    <scope>NUCLEOTIDE SEQUENCE [LARGE SCALE GENOMIC DNA]</scope>
    <source>
        <strain evidence="1 2">DSM 436</strain>
    </source>
</reference>
<organism evidence="1 2">
    <name type="scientific">Chondromyces apiculatus DSM 436</name>
    <dbReference type="NCBI Taxonomy" id="1192034"/>
    <lineage>
        <taxon>Bacteria</taxon>
        <taxon>Pseudomonadati</taxon>
        <taxon>Myxococcota</taxon>
        <taxon>Polyangia</taxon>
        <taxon>Polyangiales</taxon>
        <taxon>Polyangiaceae</taxon>
        <taxon>Chondromyces</taxon>
    </lineage>
</organism>
<protein>
    <submittedName>
        <fullName evidence="1">Uncharacterized protein</fullName>
    </submittedName>
</protein>
<evidence type="ECO:0000313" key="1">
    <source>
        <dbReference type="EMBL" id="EYF07777.1"/>
    </source>
</evidence>
<comment type="caution">
    <text evidence="1">The sequence shown here is derived from an EMBL/GenBank/DDBJ whole genome shotgun (WGS) entry which is preliminary data.</text>
</comment>
<proteinExistence type="predicted"/>
<accession>A0A017TFR6</accession>
<name>A0A017TFR6_9BACT</name>
<sequence>MVAGLPARGHGAGASRDAIGVVVRLGARGLGIRGHAREGYHAA</sequence>
<dbReference type="AlphaFoldDB" id="A0A017TFR6"/>